<keyword evidence="3" id="KW-0597">Phosphoprotein</keyword>
<dbReference type="SUPFAM" id="SSF47384">
    <property type="entry name" value="Homodimeric domain of signal transducing histidine kinase"/>
    <property type="match status" value="1"/>
</dbReference>
<evidence type="ECO:0000256" key="3">
    <source>
        <dbReference type="ARBA" id="ARBA00022553"/>
    </source>
</evidence>
<dbReference type="RefSeq" id="WP_157299905.1">
    <property type="nucleotide sequence ID" value="NZ_BAAAZB010000007.1"/>
</dbReference>
<dbReference type="InterPro" id="IPR036097">
    <property type="entry name" value="HisK_dim/P_sf"/>
</dbReference>
<dbReference type="Proteomes" id="UP000468388">
    <property type="component" value="Unassembled WGS sequence"/>
</dbReference>
<dbReference type="InterPro" id="IPR036890">
    <property type="entry name" value="HATPase_C_sf"/>
</dbReference>
<keyword evidence="4" id="KW-0812">Transmembrane</keyword>
<dbReference type="PROSITE" id="PS50109">
    <property type="entry name" value="HIS_KIN"/>
    <property type="match status" value="1"/>
</dbReference>
<dbReference type="EC" id="2.7.13.3" evidence="2"/>
<dbReference type="SMART" id="SM00387">
    <property type="entry name" value="HATPase_c"/>
    <property type="match status" value="1"/>
</dbReference>
<dbReference type="InterPro" id="IPR011110">
    <property type="entry name" value="Reg_prop"/>
</dbReference>
<dbReference type="SUPFAM" id="SSF63829">
    <property type="entry name" value="Calcium-dependent phosphotriesterase"/>
    <property type="match status" value="1"/>
</dbReference>
<organism evidence="7 8">
    <name type="scientific">Chitinophaga oryziterrae</name>
    <dbReference type="NCBI Taxonomy" id="1031224"/>
    <lineage>
        <taxon>Bacteria</taxon>
        <taxon>Pseudomonadati</taxon>
        <taxon>Bacteroidota</taxon>
        <taxon>Chitinophagia</taxon>
        <taxon>Chitinophagales</taxon>
        <taxon>Chitinophagaceae</taxon>
        <taxon>Chitinophaga</taxon>
    </lineage>
</organism>
<name>A0A6N8JAL9_9BACT</name>
<reference evidence="7 8" key="1">
    <citation type="submission" date="2019-12" db="EMBL/GenBank/DDBJ databases">
        <title>The draft genomic sequence of strain Chitinophaga oryziterrae JCM 16595.</title>
        <authorList>
            <person name="Zhang X."/>
        </authorList>
    </citation>
    <scope>NUCLEOTIDE SEQUENCE [LARGE SCALE GENOMIC DNA]</scope>
    <source>
        <strain evidence="7 8">JCM 16595</strain>
    </source>
</reference>
<dbReference type="InterPro" id="IPR003661">
    <property type="entry name" value="HisK_dim/P_dom"/>
</dbReference>
<dbReference type="AlphaFoldDB" id="A0A6N8JAL9"/>
<proteinExistence type="predicted"/>
<comment type="catalytic activity">
    <reaction evidence="1">
        <text>ATP + protein L-histidine = ADP + protein N-phospho-L-histidine.</text>
        <dbReference type="EC" id="2.7.13.3"/>
    </reaction>
</comment>
<dbReference type="InterPro" id="IPR005467">
    <property type="entry name" value="His_kinase_dom"/>
</dbReference>
<gene>
    <name evidence="7" type="ORF">GO495_11950</name>
</gene>
<evidence type="ECO:0000259" key="6">
    <source>
        <dbReference type="PROSITE" id="PS50109"/>
    </source>
</evidence>
<feature type="chain" id="PRO_5027032975" description="histidine kinase" evidence="5">
    <location>
        <begin position="20"/>
        <end position="1018"/>
    </location>
</feature>
<feature type="signal peptide" evidence="5">
    <location>
        <begin position="1"/>
        <end position="19"/>
    </location>
</feature>
<dbReference type="Gene3D" id="2.130.10.10">
    <property type="entry name" value="YVTN repeat-like/Quinoprotein amine dehydrogenase"/>
    <property type="match status" value="3"/>
</dbReference>
<comment type="caution">
    <text evidence="7">The sequence shown here is derived from an EMBL/GenBank/DDBJ whole genome shotgun (WGS) entry which is preliminary data.</text>
</comment>
<dbReference type="InterPro" id="IPR013783">
    <property type="entry name" value="Ig-like_fold"/>
</dbReference>
<dbReference type="Gene3D" id="3.30.565.10">
    <property type="entry name" value="Histidine kinase-like ATPase, C-terminal domain"/>
    <property type="match status" value="1"/>
</dbReference>
<dbReference type="PANTHER" id="PTHR43547">
    <property type="entry name" value="TWO-COMPONENT HISTIDINE KINASE"/>
    <property type="match status" value="1"/>
</dbReference>
<keyword evidence="4" id="KW-0472">Membrane</keyword>
<dbReference type="Gene3D" id="1.10.287.130">
    <property type="match status" value="1"/>
</dbReference>
<dbReference type="EMBL" id="WRXO01000002">
    <property type="protein sequence ID" value="MVT41299.1"/>
    <property type="molecule type" value="Genomic_DNA"/>
</dbReference>
<accession>A0A6N8JAL9</accession>
<evidence type="ECO:0000256" key="5">
    <source>
        <dbReference type="SAM" id="SignalP"/>
    </source>
</evidence>
<feature type="transmembrane region" description="Helical" evidence="4">
    <location>
        <begin position="735"/>
        <end position="757"/>
    </location>
</feature>
<dbReference type="InterPro" id="IPR003594">
    <property type="entry name" value="HATPase_dom"/>
</dbReference>
<feature type="domain" description="Histidine kinase" evidence="6">
    <location>
        <begin position="805"/>
        <end position="1018"/>
    </location>
</feature>
<sequence>MKFILSLSFILLQINLSFANQKQEPYTIHHFTDQDGLPQNSVKYIMPDKDGFIWMATENGLVRFDGSRFLNFSTSNTAIQSSRIHYIYPNAKKNGILARTIRNEVMAVHNGRADLLVTAPGDFDYLWFNDVSNIYPVNGLPNVFLNEARAASYLIPAESDAYFDIRGDTIRFMKGGMERYKMRYPHPYPGRSFTLKDQLCYFEKNGQFILLKREGAYKLNLTGDLLQHPGWHSLKKQPEIYWNFGAGQLFLYLDESFYRLELSDSSTIRSTLVMKGLDFKKNRILAVYHDEMHHRVFLGSVTRGLYICSQQQFRCLKAGREEDEVYYAQAPFGEHSIVTPLGMVLDPITGKKTLAPRLSKVEFPDRYSITRDFNGNYWYKNHKELLEFNGDFTTVLWKQKIDDDEINQLYIAKNGRLWVGMRKGGLYFLETAAASPQLQLYTAAVKDITYIVRGDQHILWAATLKGLSRIDLSTRKVDTVPGLNNLYIRSLYAPSDKEVWITTYDHGVFLYKDGRLVNLPKDQKKYMETAHCIVKDDQGYLWITTNNGLFQTNYQDALDFAAGRMKDLFYLYYGKEQGFNTNEFNGGCQPCALQLQNGDISLPSLDGLVYFTPAKISTELPEKEIFIDQVELDAKIIDAKEAISLPNNFRNVRLSISTPYFGDPQNLHLHYSLEEEGKDEKELWLEMSNNRIIEFSSMHSGKYILRIRKLNGFGKNNITEKVFTILVGKAFYETIWFRILIGIAILLAGFALSWLRVRRVESKNQMLALRVTERTRELKETLDNLQLSEQQLRRQGFIQQRLIAAISHDLKTPLKYMMQVIGNGNEQRNGIGKDERNIIYESLYSMFHLVENLIQYLKSQFMDDVSSLEMVDLGQLLEKKANIFRVVSRAKEITIINNTAPHTVVLVNRQLLAIVIHNLLDNAVKYTRKGVIQLETYCNEEEILIRFIDTGIGMSPAVINWIDQYRTGVPIMEAKPASHDGIGLIMVMELLQLINGNIMVSPNNGHGTVVNITLTVIR</sequence>
<keyword evidence="5" id="KW-0732">Signal</keyword>
<keyword evidence="8" id="KW-1185">Reference proteome</keyword>
<dbReference type="PANTHER" id="PTHR43547:SF2">
    <property type="entry name" value="HYBRID SIGNAL TRANSDUCTION HISTIDINE KINASE C"/>
    <property type="match status" value="1"/>
</dbReference>
<keyword evidence="4" id="KW-1133">Transmembrane helix</keyword>
<dbReference type="Gene3D" id="2.60.40.10">
    <property type="entry name" value="Immunoglobulins"/>
    <property type="match status" value="1"/>
</dbReference>
<dbReference type="InterPro" id="IPR015943">
    <property type="entry name" value="WD40/YVTN_repeat-like_dom_sf"/>
</dbReference>
<protein>
    <recommendedName>
        <fullName evidence="2">histidine kinase</fullName>
        <ecNumber evidence="2">2.7.13.3</ecNumber>
    </recommendedName>
</protein>
<dbReference type="Pfam" id="PF07494">
    <property type="entry name" value="Reg_prop"/>
    <property type="match status" value="1"/>
</dbReference>
<evidence type="ECO:0000256" key="1">
    <source>
        <dbReference type="ARBA" id="ARBA00000085"/>
    </source>
</evidence>
<dbReference type="CDD" id="cd00082">
    <property type="entry name" value="HisKA"/>
    <property type="match status" value="1"/>
</dbReference>
<dbReference type="OrthoDB" id="8676692at2"/>
<dbReference type="Pfam" id="PF02518">
    <property type="entry name" value="HATPase_c"/>
    <property type="match status" value="1"/>
</dbReference>
<evidence type="ECO:0000256" key="4">
    <source>
        <dbReference type="SAM" id="Phobius"/>
    </source>
</evidence>
<evidence type="ECO:0000313" key="8">
    <source>
        <dbReference type="Proteomes" id="UP000468388"/>
    </source>
</evidence>
<dbReference type="SUPFAM" id="SSF55874">
    <property type="entry name" value="ATPase domain of HSP90 chaperone/DNA topoisomerase II/histidine kinase"/>
    <property type="match status" value="1"/>
</dbReference>
<evidence type="ECO:0000313" key="7">
    <source>
        <dbReference type="EMBL" id="MVT41299.1"/>
    </source>
</evidence>
<dbReference type="GO" id="GO:0000155">
    <property type="term" value="F:phosphorelay sensor kinase activity"/>
    <property type="evidence" value="ECO:0007669"/>
    <property type="project" value="InterPro"/>
</dbReference>
<evidence type="ECO:0000256" key="2">
    <source>
        <dbReference type="ARBA" id="ARBA00012438"/>
    </source>
</evidence>